<gene>
    <name evidence="2" type="ORF">B9Z19DRAFT_1126198</name>
</gene>
<sequence length="291" mass="30761">MVNRGSSSFSASSVAQSGVVLTKSVEKIFALEAEVSRLWHYVSVLSRRLHLLLKESERSGPPVVPCHSRPPSLAVTDNSPPPLVDEEVAGSVAEDVARSVVSWRSVASPPVMVRVPDSPWESLPFESSDSSVVGPVSSGDSDVVLGGMIVASDSARSMRVRRPGKRACSPISEELDGGGDPVVPTVVSSPSGLQGERVGAVVPSLASIAAHTSWLEARLASPGVVADGRSSELVVWGIRYLVGQRVFDHHLCPRAAAWDNFGGCLIDGCGFRPVGYDRVAADWHSLYEEAG</sequence>
<protein>
    <submittedName>
        <fullName evidence="2">Uncharacterized protein</fullName>
    </submittedName>
</protein>
<organism evidence="2 3">
    <name type="scientific">Tuber borchii</name>
    <name type="common">White truffle</name>
    <dbReference type="NCBI Taxonomy" id="42251"/>
    <lineage>
        <taxon>Eukaryota</taxon>
        <taxon>Fungi</taxon>
        <taxon>Dikarya</taxon>
        <taxon>Ascomycota</taxon>
        <taxon>Pezizomycotina</taxon>
        <taxon>Pezizomycetes</taxon>
        <taxon>Pezizales</taxon>
        <taxon>Tuberaceae</taxon>
        <taxon>Tuber</taxon>
    </lineage>
</organism>
<accession>A0A2T6ZTE6</accession>
<dbReference type="EMBL" id="NESQ01000108">
    <property type="protein sequence ID" value="PUU78747.1"/>
    <property type="molecule type" value="Genomic_DNA"/>
</dbReference>
<feature type="region of interest" description="Disordered" evidence="1">
    <location>
        <begin position="58"/>
        <end position="81"/>
    </location>
</feature>
<reference evidence="2 3" key="1">
    <citation type="submission" date="2017-04" db="EMBL/GenBank/DDBJ databases">
        <title>Draft genome sequence of Tuber borchii Vittad., a whitish edible truffle.</title>
        <authorList>
            <consortium name="DOE Joint Genome Institute"/>
            <person name="Murat C."/>
            <person name="Kuo A."/>
            <person name="Barry K.W."/>
            <person name="Clum A."/>
            <person name="Dockter R.B."/>
            <person name="Fauchery L."/>
            <person name="Iotti M."/>
            <person name="Kohler A."/>
            <person name="Labutti K."/>
            <person name="Lindquist E.A."/>
            <person name="Lipzen A."/>
            <person name="Ohm R.A."/>
            <person name="Wang M."/>
            <person name="Grigoriev I.V."/>
            <person name="Zambonelli A."/>
            <person name="Martin F.M."/>
        </authorList>
    </citation>
    <scope>NUCLEOTIDE SEQUENCE [LARGE SCALE GENOMIC DNA]</scope>
    <source>
        <strain evidence="2 3">Tbo3840</strain>
    </source>
</reference>
<dbReference type="Proteomes" id="UP000244722">
    <property type="component" value="Unassembled WGS sequence"/>
</dbReference>
<keyword evidence="3" id="KW-1185">Reference proteome</keyword>
<comment type="caution">
    <text evidence="2">The sequence shown here is derived from an EMBL/GenBank/DDBJ whole genome shotgun (WGS) entry which is preliminary data.</text>
</comment>
<evidence type="ECO:0000313" key="2">
    <source>
        <dbReference type="EMBL" id="PUU78747.1"/>
    </source>
</evidence>
<name>A0A2T6ZTE6_TUBBO</name>
<proteinExistence type="predicted"/>
<evidence type="ECO:0000256" key="1">
    <source>
        <dbReference type="SAM" id="MobiDB-lite"/>
    </source>
</evidence>
<evidence type="ECO:0000313" key="3">
    <source>
        <dbReference type="Proteomes" id="UP000244722"/>
    </source>
</evidence>
<dbReference type="AlphaFoldDB" id="A0A2T6ZTE6"/>